<reference evidence="2 3" key="1">
    <citation type="journal article" date="2016" name="Environ. Microbiol.">
        <title>Genomic resolution of a cold subsurface aquifer community provides metabolic insights for novel microbes adapted to high CO concentrations.</title>
        <authorList>
            <person name="Probst A.J."/>
            <person name="Castelle C.J."/>
            <person name="Singh A."/>
            <person name="Brown C.T."/>
            <person name="Anantharaman K."/>
            <person name="Sharon I."/>
            <person name="Hug L.A."/>
            <person name="Burstein D."/>
            <person name="Emerson J.B."/>
            <person name="Thomas B.C."/>
            <person name="Banfield J.F."/>
        </authorList>
    </citation>
    <scope>NUCLEOTIDE SEQUENCE [LARGE SCALE GENOMIC DNA]</scope>
    <source>
        <strain evidence="2">CG2_30_35_20</strain>
    </source>
</reference>
<evidence type="ECO:0000256" key="1">
    <source>
        <dbReference type="SAM" id="Phobius"/>
    </source>
</evidence>
<accession>A0A1J5I7K1</accession>
<keyword evidence="1" id="KW-0472">Membrane</keyword>
<dbReference type="EMBL" id="MNZO01000025">
    <property type="protein sequence ID" value="OIP87200.1"/>
    <property type="molecule type" value="Genomic_DNA"/>
</dbReference>
<protein>
    <submittedName>
        <fullName evidence="2">Uncharacterized protein</fullName>
    </submittedName>
</protein>
<proteinExistence type="predicted"/>
<evidence type="ECO:0000313" key="3">
    <source>
        <dbReference type="Proteomes" id="UP000182344"/>
    </source>
</evidence>
<keyword evidence="1" id="KW-1133">Transmembrane helix</keyword>
<organism evidence="2 3">
    <name type="scientific">Candidatus Shapirobacteria bacterium CG2_30_35_20</name>
    <dbReference type="NCBI Taxonomy" id="1805376"/>
    <lineage>
        <taxon>Bacteria</taxon>
        <taxon>Candidatus Shapironibacteriota</taxon>
    </lineage>
</organism>
<keyword evidence="1" id="KW-0812">Transmembrane</keyword>
<dbReference type="AlphaFoldDB" id="A0A1J5I7K1"/>
<feature type="transmembrane region" description="Helical" evidence="1">
    <location>
        <begin position="27"/>
        <end position="52"/>
    </location>
</feature>
<name>A0A1J5I7K1_9BACT</name>
<comment type="caution">
    <text evidence="2">The sequence shown here is derived from an EMBL/GenBank/DDBJ whole genome shotgun (WGS) entry which is preliminary data.</text>
</comment>
<dbReference type="STRING" id="1805376.AUK05_01820"/>
<evidence type="ECO:0000313" key="2">
    <source>
        <dbReference type="EMBL" id="OIP87200.1"/>
    </source>
</evidence>
<sequence>MVGHNGGIFKMNKLKSYLPDKLFGKDVAVWLVWSMPVGVMIILMLIFARWVVPQIIDIKGLFNQIDKVVNETKVLNEKRVYLLSLDRAELESKLTLIENGVLSEENSYLLVKIISKIGADFEYQVSDFSVTLGDIKDVAKKSTKFEYQTVPVDVVIVGPKANFLAMINAVEKSLPVLSIDNYSMTITGDLATIKMSISAYYLPEWTQNKLEALSLTDLTSNNDELTVLSKIDTYKYYGVTEGEIKQGVQKFVPSDRVDPFY</sequence>
<dbReference type="Proteomes" id="UP000182344">
    <property type="component" value="Unassembled WGS sequence"/>
</dbReference>
<gene>
    <name evidence="2" type="ORF">AUK05_01820</name>
</gene>